<evidence type="ECO:0000256" key="1">
    <source>
        <dbReference type="SAM" id="MobiDB-lite"/>
    </source>
</evidence>
<name>A0A1D3Q6R1_PLABE</name>
<dbReference type="Proteomes" id="UP000220214">
    <property type="component" value="Chromosome 14"/>
</dbReference>
<dbReference type="VEuPathDB" id="PlasmoDB:PBANKA_1442100"/>
<proteinExistence type="predicted"/>
<dbReference type="Proteomes" id="UP000219860">
    <property type="component" value="Chromosome 14"/>
</dbReference>
<feature type="region of interest" description="Disordered" evidence="1">
    <location>
        <begin position="432"/>
        <end position="455"/>
    </location>
</feature>
<dbReference type="EMBL" id="LT608262">
    <property type="protein sequence ID" value="SCO64349.1"/>
    <property type="molecule type" value="Genomic_DNA"/>
</dbReference>
<evidence type="ECO:0000313" key="5">
    <source>
        <dbReference type="Proteomes" id="UP000220214"/>
    </source>
</evidence>
<gene>
    <name evidence="2" type="ORF">PBNK65E_000459800</name>
    <name evidence="3" type="ORF">PBSP11A_000459500</name>
</gene>
<dbReference type="OrthoDB" id="392797at2759"/>
<evidence type="ECO:0000313" key="3">
    <source>
        <dbReference type="EMBL" id="SCO64349.1"/>
    </source>
</evidence>
<evidence type="ECO:0000313" key="4">
    <source>
        <dbReference type="Proteomes" id="UP000219860"/>
    </source>
</evidence>
<dbReference type="AlphaFoldDB" id="A0A1D3Q6R1"/>
<accession>A0A1D3Q6R1</accession>
<sequence length="1166" mass="139355">MAEMIDLRKSLFKRILAFYKNINKNTQIFYTNLIFYNFDNDLIFSLIKIYRKILKKYEKKKKKYLYNIDENMENGSNYKDDHFVIFSYVMFSYLNFLLSELDQNHSDIFELCHDFNTKNVLVNIKKEREKKKKTFLNIKKLLWNNYFGTKLGDIITNESKNEINYDLYFMEKDTKKYISPNDNTNGNTMIKQNCVQTDNYYNIDEFDKKNMYSNINTNYYHKIDKSNNNNYIFQPTHIHQTPNCNDYHCSQNTHLKVYPLSENNDEIVLLSNISTYLKEKKMITNLKSLYTNMYYWACLSWLNIKCKRLNNRFEGNVLYIDIYKNIYNLYKHMNNMYSNHINMMIKKKEQLSITHNNEMENIINENKINKKNKNFQQTINDMVYKHIAEKKALNRHIEHELNIMKRINLKEYKRNILYIFYIIENKNSTLSLPPLPNEKGKENNNEKNNNISKKQNDIYPLQRPSKSFAHILKYFNFFYLYKLIKTKINVHSYFHLYIKNNLSDKVMDISIIFSLGEIHHLFEYSHKNSSNSVTIRNNNKLKKKFYKLLKNMHSKNYVYSYEKHVKAFTHLSNKPISEKQKGKKNLIVNNINKDKSIENTLINKNIDIKEDKKSNYNFKTTYSSSKYFDENGYFNFVKKKVQEDEIQKCKKETSTILEQKLEKNFENEKCRQKNIFNKSYCSTYKILTENSMRFLKIKPPNSTNNNMHIDKLTIKDKKLNALILYIYEDINNNKEEIIYKNLFNINLAKPDFVFPNMKEQLNLLKHFRKPRSQNVHIKNKKNNNIEKESHINEKYNQIDYITKDKTFCSSYGNIIITRHKNLRLAMHTSEKNDENKIKIKKNKGLQKISHINFNNIRKRKNDSFDSEKSTIKSGSANFINSNEISSNSIGSNYINSNGVTSNSPTSNDISSNSVNSNDNRTNEIKKINIVDSSIVLPIHEILKKGKYYSISKKNQHKNNSNINYKHEYYKNVFLNMATKKKKSIYINIIFHVVIPKNMNRKSFKIILYSLFKILDICNMYGISSINCSFPYIQNIVHKNKRPIIYSFIYSLIFTLLHYMKDSYNNSNNVKILHFIFPNLKYYEKKTHTQNISNYLITKRNSEIFSYHKNSKMLTNTMENKNEQKYTNIENELNDTNPPAQRKSNIKIFINKIIHTLREKYTVIESV</sequence>
<organism evidence="2 5">
    <name type="scientific">Plasmodium berghei</name>
    <dbReference type="NCBI Taxonomy" id="5821"/>
    <lineage>
        <taxon>Eukaryota</taxon>
        <taxon>Sar</taxon>
        <taxon>Alveolata</taxon>
        <taxon>Apicomplexa</taxon>
        <taxon>Aconoidasida</taxon>
        <taxon>Haemosporida</taxon>
        <taxon>Plasmodiidae</taxon>
        <taxon>Plasmodium</taxon>
        <taxon>Plasmodium (Vinckeia)</taxon>
    </lineage>
</organism>
<evidence type="ECO:0000313" key="2">
    <source>
        <dbReference type="EMBL" id="SCN28601.1"/>
    </source>
</evidence>
<reference evidence="2 5" key="1">
    <citation type="submission" date="2016-05" db="EMBL/GenBank/DDBJ databases">
        <authorList>
            <consortium name="Pathogen Informatics"/>
        </authorList>
    </citation>
    <scope>NUCLEOTIDE SEQUENCE [LARGE SCALE GENOMIC DNA]</scope>
    <source>
        <strain evidence="2 5">NK65e</strain>
        <strain evidence="3 4">SP11 Antwerpcl1</strain>
    </source>
</reference>
<protein>
    <submittedName>
        <fullName evidence="2">Uncharacterized protein</fullName>
    </submittedName>
</protein>
<dbReference type="EMBL" id="LT614640">
    <property type="protein sequence ID" value="SCN28601.1"/>
    <property type="molecule type" value="Genomic_DNA"/>
</dbReference>